<dbReference type="AlphaFoldDB" id="A0AAV1L539"/>
<evidence type="ECO:0000256" key="5">
    <source>
        <dbReference type="ARBA" id="ARBA00022801"/>
    </source>
</evidence>
<dbReference type="GO" id="GO:0003964">
    <property type="term" value="F:RNA-directed DNA polymerase activity"/>
    <property type="evidence" value="ECO:0007669"/>
    <property type="project" value="UniProtKB-KW"/>
</dbReference>
<reference evidence="8 9" key="1">
    <citation type="submission" date="2023-11" db="EMBL/GenBank/DDBJ databases">
        <authorList>
            <person name="Hedman E."/>
            <person name="Englund M."/>
            <person name="Stromberg M."/>
            <person name="Nyberg Akerstrom W."/>
            <person name="Nylinder S."/>
            <person name="Jareborg N."/>
            <person name="Kallberg Y."/>
            <person name="Kronander E."/>
        </authorList>
    </citation>
    <scope>NUCLEOTIDE SEQUENCE [LARGE SCALE GENOMIC DNA]</scope>
</reference>
<keyword evidence="3" id="KW-0540">Nuclease</keyword>
<keyword evidence="4" id="KW-0255">Endonuclease</keyword>
<keyword evidence="9" id="KW-1185">Reference proteome</keyword>
<keyword evidence="2" id="KW-0548">Nucleotidyltransferase</keyword>
<sequence length="172" mass="19947">MVINTSKCVLGASTVNFLGYTVSPDGVKPLTSKVQGIKDFPVPKNVKELRRFLEMLNFYRRFVPGAAETLKAVYENIKYFRHMLEAKHFTIFTDHKPICYAFQRRKEKCSPRQFRYLDYISQFTTDIQHISGKENVAADTLSRIEELSKPVDLSTLAKAQSEDPELKKNYKW</sequence>
<feature type="domain" description="Reverse transcriptase RNase H-like" evidence="7">
    <location>
        <begin position="69"/>
        <end position="123"/>
    </location>
</feature>
<evidence type="ECO:0000313" key="9">
    <source>
        <dbReference type="Proteomes" id="UP001314205"/>
    </source>
</evidence>
<dbReference type="EMBL" id="CAVLGL010000083">
    <property type="protein sequence ID" value="CAK1589164.1"/>
    <property type="molecule type" value="Genomic_DNA"/>
</dbReference>
<evidence type="ECO:0000256" key="2">
    <source>
        <dbReference type="ARBA" id="ARBA00022695"/>
    </source>
</evidence>
<evidence type="ECO:0000256" key="1">
    <source>
        <dbReference type="ARBA" id="ARBA00022679"/>
    </source>
</evidence>
<dbReference type="SUPFAM" id="SSF56672">
    <property type="entry name" value="DNA/RNA polymerases"/>
    <property type="match status" value="1"/>
</dbReference>
<dbReference type="Pfam" id="PF17917">
    <property type="entry name" value="RT_RNaseH"/>
    <property type="match status" value="1"/>
</dbReference>
<dbReference type="Proteomes" id="UP001314205">
    <property type="component" value="Unassembled WGS sequence"/>
</dbReference>
<evidence type="ECO:0000256" key="3">
    <source>
        <dbReference type="ARBA" id="ARBA00022722"/>
    </source>
</evidence>
<dbReference type="InterPro" id="IPR043502">
    <property type="entry name" value="DNA/RNA_pol_sf"/>
</dbReference>
<evidence type="ECO:0000256" key="4">
    <source>
        <dbReference type="ARBA" id="ARBA00022759"/>
    </source>
</evidence>
<accession>A0AAV1L539</accession>
<keyword evidence="6" id="KW-0695">RNA-directed DNA polymerase</keyword>
<keyword evidence="1" id="KW-0808">Transferase</keyword>
<gene>
    <name evidence="8" type="ORF">PARMNEM_LOCUS9704</name>
</gene>
<protein>
    <recommendedName>
        <fullName evidence="7">Reverse transcriptase RNase H-like domain-containing protein</fullName>
    </recommendedName>
</protein>
<evidence type="ECO:0000259" key="7">
    <source>
        <dbReference type="Pfam" id="PF17917"/>
    </source>
</evidence>
<dbReference type="InterPro" id="IPR041373">
    <property type="entry name" value="RT_RNaseH"/>
</dbReference>
<dbReference type="InterPro" id="IPR050951">
    <property type="entry name" value="Retrovirus_Pol_polyprotein"/>
</dbReference>
<dbReference type="InterPro" id="IPR043128">
    <property type="entry name" value="Rev_trsase/Diguanyl_cyclase"/>
</dbReference>
<dbReference type="GO" id="GO:0004519">
    <property type="term" value="F:endonuclease activity"/>
    <property type="evidence" value="ECO:0007669"/>
    <property type="project" value="UniProtKB-KW"/>
</dbReference>
<keyword evidence="5" id="KW-0378">Hydrolase</keyword>
<dbReference type="PANTHER" id="PTHR37984">
    <property type="entry name" value="PROTEIN CBG26694"/>
    <property type="match status" value="1"/>
</dbReference>
<dbReference type="GO" id="GO:0016787">
    <property type="term" value="F:hydrolase activity"/>
    <property type="evidence" value="ECO:0007669"/>
    <property type="project" value="UniProtKB-KW"/>
</dbReference>
<proteinExistence type="predicted"/>
<evidence type="ECO:0000256" key="6">
    <source>
        <dbReference type="ARBA" id="ARBA00022918"/>
    </source>
</evidence>
<name>A0AAV1L539_9NEOP</name>
<comment type="caution">
    <text evidence="8">The sequence shown here is derived from an EMBL/GenBank/DDBJ whole genome shotgun (WGS) entry which is preliminary data.</text>
</comment>
<dbReference type="PANTHER" id="PTHR37984:SF5">
    <property type="entry name" value="PROTEIN NYNRIN-LIKE"/>
    <property type="match status" value="1"/>
</dbReference>
<dbReference type="Gene3D" id="3.30.70.270">
    <property type="match status" value="1"/>
</dbReference>
<organism evidence="8 9">
    <name type="scientific">Parnassius mnemosyne</name>
    <name type="common">clouded apollo</name>
    <dbReference type="NCBI Taxonomy" id="213953"/>
    <lineage>
        <taxon>Eukaryota</taxon>
        <taxon>Metazoa</taxon>
        <taxon>Ecdysozoa</taxon>
        <taxon>Arthropoda</taxon>
        <taxon>Hexapoda</taxon>
        <taxon>Insecta</taxon>
        <taxon>Pterygota</taxon>
        <taxon>Neoptera</taxon>
        <taxon>Endopterygota</taxon>
        <taxon>Lepidoptera</taxon>
        <taxon>Glossata</taxon>
        <taxon>Ditrysia</taxon>
        <taxon>Papilionoidea</taxon>
        <taxon>Papilionidae</taxon>
        <taxon>Parnassiinae</taxon>
        <taxon>Parnassini</taxon>
        <taxon>Parnassius</taxon>
        <taxon>Driopa</taxon>
    </lineage>
</organism>
<evidence type="ECO:0000313" key="8">
    <source>
        <dbReference type="EMBL" id="CAK1589164.1"/>
    </source>
</evidence>